<keyword evidence="6" id="KW-1185">Reference proteome</keyword>
<dbReference type="Gene3D" id="2.40.420.20">
    <property type="match status" value="1"/>
</dbReference>
<dbReference type="InterPro" id="IPR006143">
    <property type="entry name" value="RND_pump_MFP"/>
</dbReference>
<evidence type="ECO:0000256" key="1">
    <source>
        <dbReference type="ARBA" id="ARBA00009477"/>
    </source>
</evidence>
<dbReference type="GO" id="GO:0060003">
    <property type="term" value="P:copper ion export"/>
    <property type="evidence" value="ECO:0007669"/>
    <property type="project" value="TreeGrafter"/>
</dbReference>
<keyword evidence="2" id="KW-0813">Transport</keyword>
<dbReference type="GO" id="GO:0016020">
    <property type="term" value="C:membrane"/>
    <property type="evidence" value="ECO:0007669"/>
    <property type="project" value="InterPro"/>
</dbReference>
<dbReference type="InterPro" id="IPR051909">
    <property type="entry name" value="MFP_Cation_Efflux"/>
</dbReference>
<organism evidence="5 6">
    <name type="scientific">Adhaeribacter swui</name>
    <dbReference type="NCBI Taxonomy" id="2086471"/>
    <lineage>
        <taxon>Bacteria</taxon>
        <taxon>Pseudomonadati</taxon>
        <taxon>Bacteroidota</taxon>
        <taxon>Cytophagia</taxon>
        <taxon>Cytophagales</taxon>
        <taxon>Hymenobacteraceae</taxon>
        <taxon>Adhaeribacter</taxon>
    </lineage>
</organism>
<dbReference type="Gene3D" id="2.40.30.170">
    <property type="match status" value="1"/>
</dbReference>
<sequence>MNKYSILLLLSFLILNSCSKSENTEEPKNQGKATAQQAAAPNPDQIKLTPEQVKNIGIVLGSASEQTLGTTLQLSGEVDVPPSGLISISVPYGGFLRQTSMIPGAQVHKGQVLAILEHPDYVQIQQDYLDTKTKIELAQQEYARQQELVAEKISAAKNVQQVRAELQLLKNNQAALRQKLLMINVNPEGLTPGKISRTISLQSPINGFVKNVNANVGKMISANDILFELVNTDELHIELNAFEKDISKLKPGQKFSFRLPNEQKDRLAEISLVGQSVQGDNIIPVHGHLLQKDPKLLPGMFVTASIQTGQKETTILPETAVVQLEGKKYIFVEEQANQFKKIPVETGIKNQDKIEVNLPEILKNSDKIAIKGAHNLLAILAKDEE</sequence>
<dbReference type="GO" id="GO:0015679">
    <property type="term" value="P:plasma membrane copper ion transport"/>
    <property type="evidence" value="ECO:0007669"/>
    <property type="project" value="TreeGrafter"/>
</dbReference>
<protein>
    <submittedName>
        <fullName evidence="5">Efflux RND transporter periplasmic adaptor subunit</fullName>
    </submittedName>
</protein>
<dbReference type="NCBIfam" id="TIGR01730">
    <property type="entry name" value="RND_mfp"/>
    <property type="match status" value="1"/>
</dbReference>
<accession>A0A7G7G436</accession>
<gene>
    <name evidence="5" type="ORF">HUW51_03970</name>
</gene>
<dbReference type="KEGG" id="aswu:HUW51_03970"/>
<dbReference type="EMBL" id="CP055156">
    <property type="protein sequence ID" value="QNF31920.1"/>
    <property type="molecule type" value="Genomic_DNA"/>
</dbReference>
<dbReference type="GO" id="GO:0030313">
    <property type="term" value="C:cell envelope"/>
    <property type="evidence" value="ECO:0007669"/>
    <property type="project" value="TreeGrafter"/>
</dbReference>
<comment type="similarity">
    <text evidence="1">Belongs to the membrane fusion protein (MFP) (TC 8.A.1) family.</text>
</comment>
<dbReference type="SUPFAM" id="SSF111369">
    <property type="entry name" value="HlyD-like secretion proteins"/>
    <property type="match status" value="1"/>
</dbReference>
<evidence type="ECO:0000256" key="2">
    <source>
        <dbReference type="ARBA" id="ARBA00022448"/>
    </source>
</evidence>
<keyword evidence="3" id="KW-0175">Coiled coil</keyword>
<evidence type="ECO:0000256" key="3">
    <source>
        <dbReference type="SAM" id="Coils"/>
    </source>
</evidence>
<dbReference type="Gene3D" id="1.10.287.470">
    <property type="entry name" value="Helix hairpin bin"/>
    <property type="match status" value="1"/>
</dbReference>
<dbReference type="PANTHER" id="PTHR30097:SF4">
    <property type="entry name" value="SLR6042 PROTEIN"/>
    <property type="match status" value="1"/>
</dbReference>
<dbReference type="AlphaFoldDB" id="A0A7G7G436"/>
<reference evidence="5 6" key="1">
    <citation type="journal article" date="2018" name="Int. J. Syst. Evol. Microbiol.">
        <title>Adhaeribacter swui sp. nov., isolated from wet mud.</title>
        <authorList>
            <person name="Kim D.U."/>
            <person name="Kim K.W."/>
            <person name="Kang M.S."/>
            <person name="Kim J.Y."/>
            <person name="Jang J.H."/>
            <person name="Kim M.K."/>
        </authorList>
    </citation>
    <scope>NUCLEOTIDE SEQUENCE [LARGE SCALE GENOMIC DNA]</scope>
    <source>
        <strain evidence="5 6">KCTC 52873</strain>
    </source>
</reference>
<feature type="region of interest" description="Disordered" evidence="4">
    <location>
        <begin position="21"/>
        <end position="46"/>
    </location>
</feature>
<evidence type="ECO:0000256" key="4">
    <source>
        <dbReference type="SAM" id="MobiDB-lite"/>
    </source>
</evidence>
<dbReference type="PANTHER" id="PTHR30097">
    <property type="entry name" value="CATION EFFLUX SYSTEM PROTEIN CUSB"/>
    <property type="match status" value="1"/>
</dbReference>
<feature type="coiled-coil region" evidence="3">
    <location>
        <begin position="152"/>
        <end position="179"/>
    </location>
</feature>
<name>A0A7G7G436_9BACT</name>
<dbReference type="Proteomes" id="UP000515237">
    <property type="component" value="Chromosome"/>
</dbReference>
<dbReference type="GO" id="GO:0022857">
    <property type="term" value="F:transmembrane transporter activity"/>
    <property type="evidence" value="ECO:0007669"/>
    <property type="project" value="InterPro"/>
</dbReference>
<proteinExistence type="inferred from homology"/>
<evidence type="ECO:0000313" key="6">
    <source>
        <dbReference type="Proteomes" id="UP000515237"/>
    </source>
</evidence>
<dbReference type="RefSeq" id="WP_185272703.1">
    <property type="nucleotide sequence ID" value="NZ_CP055156.1"/>
</dbReference>
<evidence type="ECO:0000313" key="5">
    <source>
        <dbReference type="EMBL" id="QNF31920.1"/>
    </source>
</evidence>